<dbReference type="RefSeq" id="XP_003034986.1">
    <property type="nucleotide sequence ID" value="XM_003034940.1"/>
</dbReference>
<organism evidence="3">
    <name type="scientific">Schizophyllum commune (strain H4-8 / FGSC 9210)</name>
    <name type="common">Split gill fungus</name>
    <dbReference type="NCBI Taxonomy" id="578458"/>
    <lineage>
        <taxon>Eukaryota</taxon>
        <taxon>Fungi</taxon>
        <taxon>Dikarya</taxon>
        <taxon>Basidiomycota</taxon>
        <taxon>Agaricomycotina</taxon>
        <taxon>Agaricomycetes</taxon>
        <taxon>Agaricomycetidae</taxon>
        <taxon>Agaricales</taxon>
        <taxon>Schizophyllaceae</taxon>
        <taxon>Schizophyllum</taxon>
    </lineage>
</organism>
<dbReference type="Gene3D" id="1.20.5.500">
    <property type="entry name" value="Single helix bin"/>
    <property type="match status" value="1"/>
</dbReference>
<feature type="non-terminal residue" evidence="2">
    <location>
        <position position="80"/>
    </location>
</feature>
<dbReference type="Proteomes" id="UP000007431">
    <property type="component" value="Unassembled WGS sequence"/>
</dbReference>
<dbReference type="GeneID" id="9595510"/>
<dbReference type="EMBL" id="GL377303">
    <property type="protein sequence ID" value="EFJ00084.1"/>
    <property type="molecule type" value="Genomic_DNA"/>
</dbReference>
<proteinExistence type="predicted"/>
<name>D8PVQ6_SCHCM</name>
<keyword evidence="3" id="KW-1185">Reference proteome</keyword>
<evidence type="ECO:0000256" key="1">
    <source>
        <dbReference type="SAM" id="MobiDB-lite"/>
    </source>
</evidence>
<dbReference type="InParanoid" id="D8PVQ6"/>
<protein>
    <submittedName>
        <fullName evidence="2">Expressed protein</fullName>
    </submittedName>
</protein>
<feature type="region of interest" description="Disordered" evidence="1">
    <location>
        <begin position="36"/>
        <end position="80"/>
    </location>
</feature>
<reference evidence="2 3" key="1">
    <citation type="journal article" date="2010" name="Nat. Biotechnol.">
        <title>Genome sequence of the model mushroom Schizophyllum commune.</title>
        <authorList>
            <person name="Ohm R.A."/>
            <person name="de Jong J.F."/>
            <person name="Lugones L.G."/>
            <person name="Aerts A."/>
            <person name="Kothe E."/>
            <person name="Stajich J.E."/>
            <person name="de Vries R.P."/>
            <person name="Record E."/>
            <person name="Levasseur A."/>
            <person name="Baker S.E."/>
            <person name="Bartholomew K.A."/>
            <person name="Coutinho P.M."/>
            <person name="Erdmann S."/>
            <person name="Fowler T.J."/>
            <person name="Gathman A.C."/>
            <person name="Lombard V."/>
            <person name="Henrissat B."/>
            <person name="Knabe N."/>
            <person name="Kuees U."/>
            <person name="Lilly W.W."/>
            <person name="Lindquist E."/>
            <person name="Lucas S."/>
            <person name="Magnuson J.K."/>
            <person name="Piumi F."/>
            <person name="Raudaskoski M."/>
            <person name="Salamov A."/>
            <person name="Schmutz J."/>
            <person name="Schwarze F.W.M.R."/>
            <person name="vanKuyk P.A."/>
            <person name="Horton J.S."/>
            <person name="Grigoriev I.V."/>
            <person name="Woesten H.A.B."/>
        </authorList>
    </citation>
    <scope>NUCLEOTIDE SEQUENCE [LARGE SCALE GENOMIC DNA]</scope>
    <source>
        <strain evidence="3">H4-8 / FGSC 9210</strain>
    </source>
</reference>
<dbReference type="HOGENOM" id="CLU_166303_0_0_1"/>
<accession>D8PVQ6</accession>
<dbReference type="eggNOG" id="ENOG502R1YW">
    <property type="taxonomic scope" value="Eukaryota"/>
</dbReference>
<sequence length="80" mass="8860">MSGTTANDPNWKGRENAEEARFIHAKEQEQLKALRAELDKKESSAKTTTSSSKPAERDFEGGFGGQEDLEDRYATTSGEH</sequence>
<dbReference type="OMA" id="YATTYGM"/>
<dbReference type="VEuPathDB" id="FungiDB:SCHCODRAFT_02743231"/>
<gene>
    <name evidence="2" type="ORF">SCHCODRAFT_105279</name>
</gene>
<dbReference type="OrthoDB" id="2563136at2759"/>
<evidence type="ECO:0000313" key="3">
    <source>
        <dbReference type="Proteomes" id="UP000007431"/>
    </source>
</evidence>
<dbReference type="AlphaFoldDB" id="D8PVQ6"/>
<evidence type="ECO:0000313" key="2">
    <source>
        <dbReference type="EMBL" id="EFJ00084.1"/>
    </source>
</evidence>
<dbReference type="KEGG" id="scm:SCHCO_02743231"/>